<dbReference type="Pfam" id="PF02518">
    <property type="entry name" value="HATPase_c"/>
    <property type="match status" value="1"/>
</dbReference>
<keyword evidence="8" id="KW-1185">Reference proteome</keyword>
<feature type="chain" id="PRO_5012978006" description="histidine kinase" evidence="5">
    <location>
        <begin position="22"/>
        <end position="639"/>
    </location>
</feature>
<dbReference type="InterPro" id="IPR003661">
    <property type="entry name" value="HisK_dim/P_dom"/>
</dbReference>
<evidence type="ECO:0000256" key="3">
    <source>
        <dbReference type="ARBA" id="ARBA00022553"/>
    </source>
</evidence>
<dbReference type="PROSITE" id="PS50109">
    <property type="entry name" value="HIS_KIN"/>
    <property type="match status" value="1"/>
</dbReference>
<dbReference type="PRINTS" id="PR00344">
    <property type="entry name" value="BCTRLSENSOR"/>
</dbReference>
<dbReference type="SUPFAM" id="SSF47384">
    <property type="entry name" value="Homodimeric domain of signal transducing histidine kinase"/>
    <property type="match status" value="1"/>
</dbReference>
<feature type="transmembrane region" description="Helical" evidence="4">
    <location>
        <begin position="365"/>
        <end position="385"/>
    </location>
</feature>
<feature type="transmembrane region" description="Helical" evidence="4">
    <location>
        <begin position="242"/>
        <end position="262"/>
    </location>
</feature>
<feature type="transmembrane region" description="Helical" evidence="4">
    <location>
        <begin position="331"/>
        <end position="353"/>
    </location>
</feature>
<dbReference type="Pfam" id="PF07695">
    <property type="entry name" value="7TMR-DISM_7TM"/>
    <property type="match status" value="1"/>
</dbReference>
<keyword evidence="4" id="KW-0812">Transmembrane</keyword>
<evidence type="ECO:0000256" key="4">
    <source>
        <dbReference type="SAM" id="Phobius"/>
    </source>
</evidence>
<name>A0A1R3VMA2_9GAMM</name>
<dbReference type="Proteomes" id="UP000223759">
    <property type="component" value="Unassembled WGS sequence"/>
</dbReference>
<dbReference type="Pfam" id="PF07696">
    <property type="entry name" value="7TMR-DISMED2"/>
    <property type="match status" value="1"/>
</dbReference>
<dbReference type="SMART" id="SM00388">
    <property type="entry name" value="HisKA"/>
    <property type="match status" value="1"/>
</dbReference>
<dbReference type="InterPro" id="IPR003594">
    <property type="entry name" value="HATPase_dom"/>
</dbReference>
<dbReference type="InterPro" id="IPR004358">
    <property type="entry name" value="Sig_transdc_His_kin-like_C"/>
</dbReference>
<dbReference type="Pfam" id="PF00512">
    <property type="entry name" value="HisKA"/>
    <property type="match status" value="1"/>
</dbReference>
<dbReference type="CDD" id="cd00075">
    <property type="entry name" value="HATPase"/>
    <property type="match status" value="1"/>
</dbReference>
<evidence type="ECO:0000313" key="8">
    <source>
        <dbReference type="Proteomes" id="UP000223759"/>
    </source>
</evidence>
<evidence type="ECO:0000313" key="7">
    <source>
        <dbReference type="EMBL" id="SIT65720.1"/>
    </source>
</evidence>
<keyword evidence="5" id="KW-0732">Signal</keyword>
<dbReference type="SUPFAM" id="SSF55874">
    <property type="entry name" value="ATPase domain of HSP90 chaperone/DNA topoisomerase II/histidine kinase"/>
    <property type="match status" value="1"/>
</dbReference>
<feature type="transmembrane region" description="Helical" evidence="4">
    <location>
        <begin position="183"/>
        <end position="205"/>
    </location>
</feature>
<sequence length="639" mass="72885">MMWLRCALLITLAVFMAPAAAKQEPISWPLNLGPDIGFELWVDESANTHFDEIRQLPADAWQQRSYALMEGYTYAAHWLRFSIPELAQAVPTLWLEISPAYLDQLDLFYQPNADIDEWVQITGGDIFSAADRPIDWRHMVFPLESTETMGPIYLRLQTSSTSMLFGKFWIPEAFAIAKAKDSILWGLYFGFALFSVVLALVLGAFTRDRTLLSVAAFGIAYVFIASMQGFMGWSLFRHMPLVAHHMVGLSLMLSWIAIIWLAREALDLKNQIPWLDRITLVWIGLMSLLLLSIPLGHYTWGIQWMSYLGEPMKWVATIAGFWLWYRRGPQFAFFAVPFFLHNFFAAASVMSAHGYYPFTELLYVTWQYLMVFLMLMVIGLAAYRIQTSERERRDREQLARELKLEREASFLQRQFVSMVSHEFRTPLAIIDAVITNIRARPDLSPEERHAKEEKILRASARLATLTSNCLAETRLSTRELSLEPVNLITLIEEAAEIVHLTGGYSLELRANEKVYRVGDAVEPIMIDADRAMLRIALSNVLDNAAKYSLPGLIRIDVITRGEKILIQVANRGAEIPAEIVAQLFERYFTQHPQGIPRRTSASAGLGLFIAHEIITQHGGALRLMPYQDGWVCFEFELTL</sequence>
<accession>A0A1R3VMA2</accession>
<dbReference type="EMBL" id="FTPK01000001">
    <property type="protein sequence ID" value="SIT65720.1"/>
    <property type="molecule type" value="Genomic_DNA"/>
</dbReference>
<feature type="domain" description="Histidine kinase" evidence="6">
    <location>
        <begin position="418"/>
        <end position="639"/>
    </location>
</feature>
<reference evidence="7 8" key="1">
    <citation type="submission" date="2017-01" db="EMBL/GenBank/DDBJ databases">
        <authorList>
            <person name="Mah S.A."/>
            <person name="Swanson W.J."/>
            <person name="Moy G.W."/>
            <person name="Vacquier V.D."/>
        </authorList>
    </citation>
    <scope>NUCLEOTIDE SEQUENCE [LARGE SCALE GENOMIC DNA]</scope>
    <source>
        <strain evidence="7 8">M9</strain>
    </source>
</reference>
<dbReference type="InterPro" id="IPR011623">
    <property type="entry name" value="7TMR_DISM_rcpt_extracell_dom1"/>
</dbReference>
<dbReference type="InterPro" id="IPR011622">
    <property type="entry name" value="7TMR_DISM_rcpt_extracell_dom2"/>
</dbReference>
<keyword evidence="3" id="KW-0597">Phosphoprotein</keyword>
<dbReference type="InterPro" id="IPR036890">
    <property type="entry name" value="HATPase_C_sf"/>
</dbReference>
<evidence type="ECO:0000259" key="6">
    <source>
        <dbReference type="PROSITE" id="PS50109"/>
    </source>
</evidence>
<keyword evidence="7" id="KW-0808">Transferase</keyword>
<feature type="transmembrane region" description="Helical" evidence="4">
    <location>
        <begin position="304"/>
        <end position="324"/>
    </location>
</feature>
<proteinExistence type="predicted"/>
<dbReference type="PANTHER" id="PTHR43547:SF2">
    <property type="entry name" value="HYBRID SIGNAL TRANSDUCTION HISTIDINE KINASE C"/>
    <property type="match status" value="1"/>
</dbReference>
<dbReference type="Gene3D" id="1.10.287.130">
    <property type="match status" value="1"/>
</dbReference>
<feature type="signal peptide" evidence="5">
    <location>
        <begin position="1"/>
        <end position="21"/>
    </location>
</feature>
<dbReference type="EC" id="2.7.13.3" evidence="2"/>
<dbReference type="AlphaFoldDB" id="A0A1R3VMA2"/>
<dbReference type="GO" id="GO:0000155">
    <property type="term" value="F:phosphorelay sensor kinase activity"/>
    <property type="evidence" value="ECO:0007669"/>
    <property type="project" value="InterPro"/>
</dbReference>
<comment type="catalytic activity">
    <reaction evidence="1">
        <text>ATP + protein L-histidine = ADP + protein N-phospho-L-histidine.</text>
        <dbReference type="EC" id="2.7.13.3"/>
    </reaction>
</comment>
<evidence type="ECO:0000256" key="1">
    <source>
        <dbReference type="ARBA" id="ARBA00000085"/>
    </source>
</evidence>
<protein>
    <recommendedName>
        <fullName evidence="2">histidine kinase</fullName>
        <ecNumber evidence="2">2.7.13.3</ecNumber>
    </recommendedName>
</protein>
<evidence type="ECO:0000256" key="5">
    <source>
        <dbReference type="SAM" id="SignalP"/>
    </source>
</evidence>
<dbReference type="PANTHER" id="PTHR43547">
    <property type="entry name" value="TWO-COMPONENT HISTIDINE KINASE"/>
    <property type="match status" value="1"/>
</dbReference>
<dbReference type="InterPro" id="IPR036097">
    <property type="entry name" value="HisK_dim/P_sf"/>
</dbReference>
<dbReference type="InterPro" id="IPR005467">
    <property type="entry name" value="His_kinase_dom"/>
</dbReference>
<dbReference type="RefSeq" id="WP_076754127.1">
    <property type="nucleotide sequence ID" value="NZ_CP023018.1"/>
</dbReference>
<dbReference type="Gene3D" id="2.60.40.2380">
    <property type="match status" value="1"/>
</dbReference>
<dbReference type="SMART" id="SM00387">
    <property type="entry name" value="HATPase_c"/>
    <property type="match status" value="1"/>
</dbReference>
<keyword evidence="7" id="KW-0418">Kinase</keyword>
<dbReference type="CDD" id="cd00082">
    <property type="entry name" value="HisKA"/>
    <property type="match status" value="1"/>
</dbReference>
<dbReference type="OrthoDB" id="9121563at2"/>
<dbReference type="Gene3D" id="3.30.565.10">
    <property type="entry name" value="Histidine kinase-like ATPase, C-terminal domain"/>
    <property type="match status" value="1"/>
</dbReference>
<evidence type="ECO:0000256" key="2">
    <source>
        <dbReference type="ARBA" id="ARBA00012438"/>
    </source>
</evidence>
<feature type="transmembrane region" description="Helical" evidence="4">
    <location>
        <begin position="274"/>
        <end position="298"/>
    </location>
</feature>
<organism evidence="7 8">
    <name type="scientific">Ectothiorhodosinus mongolicus</name>
    <dbReference type="NCBI Taxonomy" id="233100"/>
    <lineage>
        <taxon>Bacteria</taxon>
        <taxon>Pseudomonadati</taxon>
        <taxon>Pseudomonadota</taxon>
        <taxon>Gammaproteobacteria</taxon>
        <taxon>Chromatiales</taxon>
        <taxon>Ectothiorhodospiraceae</taxon>
        <taxon>Ectothiorhodosinus</taxon>
    </lineage>
</organism>
<keyword evidence="4" id="KW-1133">Transmembrane helix</keyword>
<keyword evidence="4" id="KW-0472">Membrane</keyword>
<feature type="transmembrane region" description="Helical" evidence="4">
    <location>
        <begin position="212"/>
        <end position="236"/>
    </location>
</feature>
<gene>
    <name evidence="7" type="ORF">SAMN05216526_0171</name>
</gene>
<dbReference type="STRING" id="233100.SAMN05216526_0171"/>